<evidence type="ECO:0008006" key="9">
    <source>
        <dbReference type="Google" id="ProtNLM"/>
    </source>
</evidence>
<evidence type="ECO:0000256" key="3">
    <source>
        <dbReference type="ARBA" id="ARBA00022692"/>
    </source>
</evidence>
<keyword evidence="2" id="KW-1003">Cell membrane</keyword>
<name>A0A502DT92_9BURK</name>
<dbReference type="PANTHER" id="PTHR30250:SF11">
    <property type="entry name" value="O-ANTIGEN TRANSPORTER-RELATED"/>
    <property type="match status" value="1"/>
</dbReference>
<keyword evidence="4 6" id="KW-1133">Transmembrane helix</keyword>
<comment type="caution">
    <text evidence="7">The sequence shown here is derived from an EMBL/GenBank/DDBJ whole genome shotgun (WGS) entry which is preliminary data.</text>
</comment>
<feature type="transmembrane region" description="Helical" evidence="6">
    <location>
        <begin position="295"/>
        <end position="317"/>
    </location>
</feature>
<dbReference type="AlphaFoldDB" id="A0A502DT92"/>
<dbReference type="Proteomes" id="UP000319212">
    <property type="component" value="Unassembled WGS sequence"/>
</dbReference>
<feature type="transmembrane region" description="Helical" evidence="6">
    <location>
        <begin position="386"/>
        <end position="408"/>
    </location>
</feature>
<evidence type="ECO:0000256" key="1">
    <source>
        <dbReference type="ARBA" id="ARBA00004651"/>
    </source>
</evidence>
<dbReference type="InterPro" id="IPR050833">
    <property type="entry name" value="Poly_Biosynth_Transport"/>
</dbReference>
<feature type="transmembrane region" description="Helical" evidence="6">
    <location>
        <begin position="255"/>
        <end position="274"/>
    </location>
</feature>
<dbReference type="PANTHER" id="PTHR30250">
    <property type="entry name" value="PST FAMILY PREDICTED COLANIC ACID TRANSPORTER"/>
    <property type="match status" value="1"/>
</dbReference>
<evidence type="ECO:0000256" key="6">
    <source>
        <dbReference type="SAM" id="Phobius"/>
    </source>
</evidence>
<feature type="transmembrane region" description="Helical" evidence="6">
    <location>
        <begin position="80"/>
        <end position="96"/>
    </location>
</feature>
<protein>
    <recommendedName>
        <fullName evidence="9">Polysaccharide biosynthesis protein</fullName>
    </recommendedName>
</protein>
<feature type="transmembrane region" description="Helical" evidence="6">
    <location>
        <begin position="168"/>
        <end position="188"/>
    </location>
</feature>
<reference evidence="7 8" key="1">
    <citation type="journal article" date="2019" name="Environ. Microbiol.">
        <title>Species interactions and distinct microbial communities in high Arctic permafrost affected cryosols are associated with the CH4 and CO2 gas fluxes.</title>
        <authorList>
            <person name="Altshuler I."/>
            <person name="Hamel J."/>
            <person name="Turney S."/>
            <person name="Magnuson E."/>
            <person name="Levesque R."/>
            <person name="Greer C."/>
            <person name="Whyte L.G."/>
        </authorList>
    </citation>
    <scope>NUCLEOTIDE SEQUENCE [LARGE SCALE GENOMIC DNA]</scope>
    <source>
        <strain evidence="7 8">S06.C</strain>
    </source>
</reference>
<evidence type="ECO:0000313" key="8">
    <source>
        <dbReference type="Proteomes" id="UP000319212"/>
    </source>
</evidence>
<evidence type="ECO:0000256" key="2">
    <source>
        <dbReference type="ARBA" id="ARBA00022475"/>
    </source>
</evidence>
<feature type="transmembrane region" description="Helical" evidence="6">
    <location>
        <begin position="7"/>
        <end position="24"/>
    </location>
</feature>
<gene>
    <name evidence="7" type="ORF">EAH82_07200</name>
</gene>
<comment type="subcellular location">
    <subcellularLocation>
        <location evidence="1">Cell membrane</location>
        <topology evidence="1">Multi-pass membrane protein</topology>
    </subcellularLocation>
</comment>
<organism evidence="7 8">
    <name type="scientific">Variovorax guangxiensis</name>
    <dbReference type="NCBI Taxonomy" id="1775474"/>
    <lineage>
        <taxon>Bacteria</taxon>
        <taxon>Pseudomonadati</taxon>
        <taxon>Pseudomonadota</taxon>
        <taxon>Betaproteobacteria</taxon>
        <taxon>Burkholderiales</taxon>
        <taxon>Comamonadaceae</taxon>
        <taxon>Variovorax</taxon>
    </lineage>
</organism>
<feature type="transmembrane region" description="Helical" evidence="6">
    <location>
        <begin position="222"/>
        <end position="243"/>
    </location>
</feature>
<feature type="transmembrane region" description="Helical" evidence="6">
    <location>
        <begin position="329"/>
        <end position="350"/>
    </location>
</feature>
<evidence type="ECO:0000313" key="7">
    <source>
        <dbReference type="EMBL" id="TPG28583.1"/>
    </source>
</evidence>
<proteinExistence type="predicted"/>
<sequence>MVGGVESLGVILGGVAGLLIVNFLPKEQYAAYTFLITCMTLMLGITDTGLAHCCLPLVGQRTTDVPWVVGACRQVFRKRGWLLAASFLIVVPYWIFSSRQHGWSGGGYWLASAVVVLALLMTLREHYAQVVLLILGHIGTLNRTAFMVHGVRMSMVAAALFLLPTSAYSLAAVLGAAAVASFAGLTLLQRSFKANGIAGQPPLPPEQAAAADREIFRIAKPLVLPAIFYQFQGVITVFIVSLFGTSAMLAEVGALGRIAMMLVVFDRVAAMLLFPVIARAPDGERLATMVVRAHLAYVGIMSVVFLSALLLPDYWILLLGKQYAAQAPVLWMAFLSTLLMNSAGFAFSTLVSRGHTVRQTYIIPFVLLVQVSYLAVFGVADLRAVLGFGVATCMSNALYQYAMLIHWFRHHKALRDA</sequence>
<evidence type="ECO:0000256" key="4">
    <source>
        <dbReference type="ARBA" id="ARBA00022989"/>
    </source>
</evidence>
<evidence type="ECO:0000256" key="5">
    <source>
        <dbReference type="ARBA" id="ARBA00023136"/>
    </source>
</evidence>
<accession>A0A502DT92</accession>
<keyword evidence="3 6" id="KW-0812">Transmembrane</keyword>
<dbReference type="GO" id="GO:0005886">
    <property type="term" value="C:plasma membrane"/>
    <property type="evidence" value="ECO:0007669"/>
    <property type="project" value="UniProtKB-SubCell"/>
</dbReference>
<dbReference type="EMBL" id="RCZI01000002">
    <property type="protein sequence ID" value="TPG28583.1"/>
    <property type="molecule type" value="Genomic_DNA"/>
</dbReference>
<keyword evidence="5 6" id="KW-0472">Membrane</keyword>
<feature type="transmembrane region" description="Helical" evidence="6">
    <location>
        <begin position="30"/>
        <end position="59"/>
    </location>
</feature>
<feature type="transmembrane region" description="Helical" evidence="6">
    <location>
        <begin position="362"/>
        <end position="380"/>
    </location>
</feature>
<feature type="transmembrane region" description="Helical" evidence="6">
    <location>
        <begin position="102"/>
        <end position="123"/>
    </location>
</feature>